<dbReference type="EMBL" id="JPOX01000007">
    <property type="protein sequence ID" value="KFX50646.1"/>
    <property type="molecule type" value="Genomic_DNA"/>
</dbReference>
<proteinExistence type="predicted"/>
<gene>
    <name evidence="3" type="ORF">GQ26_0073080</name>
</gene>
<dbReference type="AlphaFoldDB" id="A0A093VVH7"/>
<feature type="region of interest" description="Disordered" evidence="1">
    <location>
        <begin position="1"/>
        <end position="26"/>
    </location>
</feature>
<dbReference type="eggNOG" id="ENOG502SK1Y">
    <property type="taxonomic scope" value="Eukaryota"/>
</dbReference>
<keyword evidence="2" id="KW-0472">Membrane</keyword>
<reference evidence="3" key="1">
    <citation type="journal article" date="2014" name="PLoS Genet.">
        <title>Signature Gene Expression Reveals Novel Clues to the Molecular Mechanisms of Dimorphic Transition in Penicillium marneffei.</title>
        <authorList>
            <person name="Yang E."/>
            <person name="Wang G."/>
            <person name="Cai J."/>
            <person name="Woo P.C."/>
            <person name="Lau S.K."/>
            <person name="Yuen K.-Y."/>
            <person name="Chow W.-N."/>
            <person name="Lin X."/>
        </authorList>
    </citation>
    <scope>NUCLEOTIDE SEQUENCE [LARGE SCALE GENOMIC DNA]</scope>
    <source>
        <strain evidence="3">PM1</strain>
    </source>
</reference>
<feature type="compositionally biased region" description="Basic residues" evidence="1">
    <location>
        <begin position="1"/>
        <end position="10"/>
    </location>
</feature>
<keyword evidence="2" id="KW-1133">Transmembrane helix</keyword>
<name>A0A093VVH7_TALMA</name>
<comment type="caution">
    <text evidence="3">The sequence shown here is derived from an EMBL/GenBank/DDBJ whole genome shotgun (WGS) entry which is preliminary data.</text>
</comment>
<feature type="transmembrane region" description="Helical" evidence="2">
    <location>
        <begin position="61"/>
        <end position="81"/>
    </location>
</feature>
<evidence type="ECO:0000313" key="3">
    <source>
        <dbReference type="EMBL" id="KFX50646.1"/>
    </source>
</evidence>
<accession>A0A093VVH7</accession>
<evidence type="ECO:0000256" key="1">
    <source>
        <dbReference type="SAM" id="MobiDB-lite"/>
    </source>
</evidence>
<keyword evidence="2" id="KW-0812">Transmembrane</keyword>
<feature type="transmembrane region" description="Helical" evidence="2">
    <location>
        <begin position="128"/>
        <end position="148"/>
    </location>
</feature>
<protein>
    <submittedName>
        <fullName evidence="3">Uncharacterized protein</fullName>
    </submittedName>
</protein>
<evidence type="ECO:0000256" key="2">
    <source>
        <dbReference type="SAM" id="Phobius"/>
    </source>
</evidence>
<organism evidence="3">
    <name type="scientific">Talaromyces marneffei PM1</name>
    <dbReference type="NCBI Taxonomy" id="1077442"/>
    <lineage>
        <taxon>Eukaryota</taxon>
        <taxon>Fungi</taxon>
        <taxon>Dikarya</taxon>
        <taxon>Ascomycota</taxon>
        <taxon>Pezizomycotina</taxon>
        <taxon>Eurotiomycetes</taxon>
        <taxon>Eurotiomycetidae</taxon>
        <taxon>Eurotiales</taxon>
        <taxon>Trichocomaceae</taxon>
        <taxon>Talaromyces</taxon>
        <taxon>Talaromyces sect. Talaromyces</taxon>
    </lineage>
</organism>
<dbReference type="HOGENOM" id="CLU_064110_0_0_1"/>
<sequence length="344" mass="39727">MAKATKRTGKGRQPSSKSAVKPPTPFVKAPPVLEPFLETLSPNEIYLIHIDRESPDFKKQLFILPILLNTAIILFLVYRIYNAFYVYPEIFASALGLSTKSTVDLTSQPIKTAAGTILRRTLTFSIDYFFLTIFLAWPIRFIQGPIYWRRKVGFRQREVVVRLSRSTWSADLERNRWVYDDEKVVRERVVPAVAPQRIKKSGYLLIDADWDLDYNAMVRAHELINQISKGSGVQLDEFRAAILVNTDDEGWLIWRVADEDTKEREQQRDQLLAFQQKLAAMGKEDLFFRWVELVQYESSQPGGFTPERQRNAMLQAQEMFESEGVDFSQFWREVGGMQGGINLS</sequence>